<organism evidence="1 2">
    <name type="scientific">Brevundimonas phage vB_BpoS-Domovoi</name>
    <dbReference type="NCBI Taxonomy" id="2948598"/>
    <lineage>
        <taxon>Viruses</taxon>
        <taxon>Duplodnaviria</taxon>
        <taxon>Heunggongvirae</taxon>
        <taxon>Uroviricota</taxon>
        <taxon>Caudoviricetes</taxon>
        <taxon>Jeanschmidtviridae</taxon>
        <taxon>Marchewkavirus</taxon>
        <taxon>Marchewkavirus domovoi</taxon>
    </lineage>
</organism>
<reference evidence="1 2" key="1">
    <citation type="submission" date="2022-05" db="EMBL/GenBank/DDBJ databases">
        <authorList>
            <person name="Friedrich I."/>
            <person name="Poehlein A."/>
            <person name="Schneider D."/>
            <person name="Hertel R."/>
            <person name="Daniel R."/>
        </authorList>
    </citation>
    <scope>NUCLEOTIDE SEQUENCE [LARGE SCALE GENOMIC DNA]</scope>
</reference>
<evidence type="ECO:0000313" key="1">
    <source>
        <dbReference type="EMBL" id="USN14650.1"/>
    </source>
</evidence>
<sequence length="91" mass="10853">MRFVYVCQFGAFWRLSDAQWKHVLELGARGEGFDFDEVGRRLKQKPAWVRKNEHNSRYWSVRGDIRFFQPLDWTDADFQEQLHEEGLSSGS</sequence>
<dbReference type="EMBL" id="ON529855">
    <property type="protein sequence ID" value="USN14650.1"/>
    <property type="molecule type" value="Genomic_DNA"/>
</dbReference>
<dbReference type="Proteomes" id="UP001057221">
    <property type="component" value="Segment"/>
</dbReference>
<evidence type="ECO:0000313" key="2">
    <source>
        <dbReference type="Proteomes" id="UP001057221"/>
    </source>
</evidence>
<accession>A0A9E7SK79</accession>
<name>A0A9E7SK79_9CAUD</name>
<keyword evidence="2" id="KW-1185">Reference proteome</keyword>
<protein>
    <submittedName>
        <fullName evidence="1">Uncharacterized protein</fullName>
    </submittedName>
</protein>
<proteinExistence type="predicted"/>
<gene>
    <name evidence="1" type="ORF">DOMOVOI_01760</name>
</gene>